<evidence type="ECO:0000313" key="2">
    <source>
        <dbReference type="EMBL" id="OEL30425.1"/>
    </source>
</evidence>
<dbReference type="EMBL" id="LWDX02025725">
    <property type="protein sequence ID" value="OEL30425.1"/>
    <property type="molecule type" value="Genomic_DNA"/>
</dbReference>
<dbReference type="InterPro" id="IPR013201">
    <property type="entry name" value="Prot_inhib_I29"/>
</dbReference>
<dbReference type="Gene3D" id="1.10.287.2250">
    <property type="match status" value="1"/>
</dbReference>
<proteinExistence type="predicted"/>
<accession>A0A1E5VZB5</accession>
<organism evidence="2 3">
    <name type="scientific">Dichanthelium oligosanthes</name>
    <dbReference type="NCBI Taxonomy" id="888268"/>
    <lineage>
        <taxon>Eukaryota</taxon>
        <taxon>Viridiplantae</taxon>
        <taxon>Streptophyta</taxon>
        <taxon>Embryophyta</taxon>
        <taxon>Tracheophyta</taxon>
        <taxon>Spermatophyta</taxon>
        <taxon>Magnoliopsida</taxon>
        <taxon>Liliopsida</taxon>
        <taxon>Poales</taxon>
        <taxon>Poaceae</taxon>
        <taxon>PACMAD clade</taxon>
        <taxon>Panicoideae</taxon>
        <taxon>Panicodae</taxon>
        <taxon>Paniceae</taxon>
        <taxon>Dichantheliinae</taxon>
        <taxon>Dichanthelium</taxon>
    </lineage>
</organism>
<dbReference type="SMART" id="SM00848">
    <property type="entry name" value="Inhibitor_I29"/>
    <property type="match status" value="1"/>
</dbReference>
<sequence>MVSYNKTMPDNKTVVQEYMEDDGAVRARFEEWMKEYGRTYKDEVEKSRRFKIFKSTARYADAANADAAKAGH</sequence>
<dbReference type="OrthoDB" id="692210at2759"/>
<reference evidence="2 3" key="1">
    <citation type="submission" date="2016-09" db="EMBL/GenBank/DDBJ databases">
        <title>The draft genome of Dichanthelium oligosanthes: A C3 panicoid grass species.</title>
        <authorList>
            <person name="Studer A.J."/>
            <person name="Schnable J.C."/>
            <person name="Brutnell T.P."/>
        </authorList>
    </citation>
    <scope>NUCLEOTIDE SEQUENCE [LARGE SCALE GENOMIC DNA]</scope>
    <source>
        <strain evidence="3">cv. Kellogg 1175</strain>
        <tissue evidence="2">Leaf</tissue>
    </source>
</reference>
<name>A0A1E5VZB5_9POAL</name>
<dbReference type="SUPFAM" id="SSF54001">
    <property type="entry name" value="Cysteine proteinases"/>
    <property type="match status" value="1"/>
</dbReference>
<comment type="caution">
    <text evidence="2">The sequence shown here is derived from an EMBL/GenBank/DDBJ whole genome shotgun (WGS) entry which is preliminary data.</text>
</comment>
<protein>
    <recommendedName>
        <fullName evidence="1">Cathepsin propeptide inhibitor domain-containing protein</fullName>
    </recommendedName>
</protein>
<keyword evidence="3" id="KW-1185">Reference proteome</keyword>
<dbReference type="AlphaFoldDB" id="A0A1E5VZB5"/>
<feature type="domain" description="Cathepsin propeptide inhibitor" evidence="1">
    <location>
        <begin position="29"/>
        <end position="72"/>
    </location>
</feature>
<dbReference type="Proteomes" id="UP000095767">
    <property type="component" value="Unassembled WGS sequence"/>
</dbReference>
<evidence type="ECO:0000259" key="1">
    <source>
        <dbReference type="SMART" id="SM00848"/>
    </source>
</evidence>
<gene>
    <name evidence="2" type="ORF">BAE44_0008556</name>
</gene>
<dbReference type="Pfam" id="PF08246">
    <property type="entry name" value="Inhibitor_I29"/>
    <property type="match status" value="1"/>
</dbReference>
<dbReference type="InterPro" id="IPR038765">
    <property type="entry name" value="Papain-like_cys_pep_sf"/>
</dbReference>
<evidence type="ECO:0000313" key="3">
    <source>
        <dbReference type="Proteomes" id="UP000095767"/>
    </source>
</evidence>